<protein>
    <submittedName>
        <fullName evidence="3">Pimeloyl-ACP methyl ester carboxylesterase</fullName>
    </submittedName>
</protein>
<dbReference type="Gene3D" id="3.40.50.1820">
    <property type="entry name" value="alpha/beta hydrolase"/>
    <property type="match status" value="1"/>
</dbReference>
<dbReference type="AlphaFoldDB" id="A0A1I5S2A7"/>
<dbReference type="PANTHER" id="PTHR43798">
    <property type="entry name" value="MONOACYLGLYCEROL LIPASE"/>
    <property type="match status" value="1"/>
</dbReference>
<evidence type="ECO:0000256" key="1">
    <source>
        <dbReference type="SAM" id="SignalP"/>
    </source>
</evidence>
<proteinExistence type="predicted"/>
<feature type="signal peptide" evidence="1">
    <location>
        <begin position="1"/>
        <end position="19"/>
    </location>
</feature>
<dbReference type="STRING" id="1079859.SAMN04515674_104363"/>
<evidence type="ECO:0000313" key="3">
    <source>
        <dbReference type="EMBL" id="SFP64721.1"/>
    </source>
</evidence>
<dbReference type="PANTHER" id="PTHR43798:SF28">
    <property type="entry name" value="AB HYDROLASE-1 DOMAIN-CONTAINING PROTEIN"/>
    <property type="match status" value="1"/>
</dbReference>
<dbReference type="GO" id="GO:0016020">
    <property type="term" value="C:membrane"/>
    <property type="evidence" value="ECO:0007669"/>
    <property type="project" value="TreeGrafter"/>
</dbReference>
<dbReference type="SUPFAM" id="SSF53474">
    <property type="entry name" value="alpha/beta-Hydrolases"/>
    <property type="match status" value="1"/>
</dbReference>
<dbReference type="Pfam" id="PF00561">
    <property type="entry name" value="Abhydrolase_1"/>
    <property type="match status" value="1"/>
</dbReference>
<dbReference type="InterPro" id="IPR050266">
    <property type="entry name" value="AB_hydrolase_sf"/>
</dbReference>
<name>A0A1I5S2A7_9BACT</name>
<accession>A0A1I5S2A7</accession>
<evidence type="ECO:0000259" key="2">
    <source>
        <dbReference type="Pfam" id="PF00561"/>
    </source>
</evidence>
<dbReference type="InterPro" id="IPR029058">
    <property type="entry name" value="AB_hydrolase_fold"/>
</dbReference>
<organism evidence="3 4">
    <name type="scientific">Pseudarcicella hirudinis</name>
    <dbReference type="NCBI Taxonomy" id="1079859"/>
    <lineage>
        <taxon>Bacteria</taxon>
        <taxon>Pseudomonadati</taxon>
        <taxon>Bacteroidota</taxon>
        <taxon>Cytophagia</taxon>
        <taxon>Cytophagales</taxon>
        <taxon>Flectobacillaceae</taxon>
        <taxon>Pseudarcicella</taxon>
    </lineage>
</organism>
<dbReference type="RefSeq" id="WP_092016028.1">
    <property type="nucleotide sequence ID" value="NZ_FOXH01000004.1"/>
</dbReference>
<dbReference type="EMBL" id="FOXH01000004">
    <property type="protein sequence ID" value="SFP64721.1"/>
    <property type="molecule type" value="Genomic_DNA"/>
</dbReference>
<dbReference type="OrthoDB" id="9773293at2"/>
<keyword evidence="1" id="KW-0732">Signal</keyword>
<keyword evidence="4" id="KW-1185">Reference proteome</keyword>
<dbReference type="Proteomes" id="UP000199306">
    <property type="component" value="Unassembled WGS sequence"/>
</dbReference>
<feature type="domain" description="AB hydrolase-1" evidence="2">
    <location>
        <begin position="45"/>
        <end position="182"/>
    </location>
</feature>
<dbReference type="InterPro" id="IPR000073">
    <property type="entry name" value="AB_hydrolase_1"/>
</dbReference>
<reference evidence="3 4" key="1">
    <citation type="submission" date="2016-10" db="EMBL/GenBank/DDBJ databases">
        <authorList>
            <person name="de Groot N.N."/>
        </authorList>
    </citation>
    <scope>NUCLEOTIDE SEQUENCE [LARGE SCALE GENOMIC DNA]</scope>
    <source>
        <strain evidence="4">E92,LMG 26720,CCM 7988</strain>
    </source>
</reference>
<sequence length="268" mass="29165">MKLNLFVILSFFLSIVCKAQDSRAPLFKSFDGTMIHYEVQGEGAPVILLHGFIGNSSGWKRGALPAELVKSGFKVILIDLRGNGLSDKPHDEGSYSNFAEVKDIIGLMKYLGFKKYDVVGYSRGSIIGAKLMTMDKNVHATVLGGMGTDFTNPDWPRRKMFEEAFSGQAHKHPQTAGAVKYAKSIGADTIVLGLLQKYQPSTSRADLAKVKIPVLVIAGKDDEDNGKATDLAKIFSNASFQTVEGNHDNASRSTEFAEAIAGFLKKNQ</sequence>
<feature type="chain" id="PRO_5011796762" evidence="1">
    <location>
        <begin position="20"/>
        <end position="268"/>
    </location>
</feature>
<evidence type="ECO:0000313" key="4">
    <source>
        <dbReference type="Proteomes" id="UP000199306"/>
    </source>
</evidence>
<gene>
    <name evidence="3" type="ORF">SAMN04515674_104363</name>
</gene>